<dbReference type="EMBL" id="CP017558">
    <property type="protein sequence ID" value="AOW06624.1"/>
    <property type="molecule type" value="Genomic_DNA"/>
</dbReference>
<evidence type="ECO:0000313" key="1">
    <source>
        <dbReference type="EMBL" id="AOW06624.1"/>
    </source>
</evidence>
<dbReference type="GeneID" id="94583841"/>
<dbReference type="VEuPathDB" id="FungiDB:YALI1_F05900g"/>
<sequence>MNINYYPDTPIPPHRANISGLLPTRLASLLAKKKNAQIVACSQHTAGSTANERRRIWGGGKTVVEKVGGEIKGKEVEIWPG</sequence>
<dbReference type="RefSeq" id="XP_068139353.1">
    <property type="nucleotide sequence ID" value="XM_068283252.1"/>
</dbReference>
<accession>A0A1D8NLV6</accession>
<dbReference type="Proteomes" id="UP000182444">
    <property type="component" value="Chromosome 1F"/>
</dbReference>
<proteinExistence type="predicted"/>
<organism evidence="1 2">
    <name type="scientific">Yarrowia lipolytica</name>
    <name type="common">Candida lipolytica</name>
    <dbReference type="NCBI Taxonomy" id="4952"/>
    <lineage>
        <taxon>Eukaryota</taxon>
        <taxon>Fungi</taxon>
        <taxon>Dikarya</taxon>
        <taxon>Ascomycota</taxon>
        <taxon>Saccharomycotina</taxon>
        <taxon>Dipodascomycetes</taxon>
        <taxon>Dipodascales</taxon>
        <taxon>Dipodascales incertae sedis</taxon>
        <taxon>Yarrowia</taxon>
    </lineage>
</organism>
<reference evidence="1 2" key="1">
    <citation type="journal article" date="2016" name="PLoS ONE">
        <title>Sequence Assembly of Yarrowia lipolytica Strain W29/CLIB89 Shows Transposable Element Diversity.</title>
        <authorList>
            <person name="Magnan C."/>
            <person name="Yu J."/>
            <person name="Chang I."/>
            <person name="Jahn E."/>
            <person name="Kanomata Y."/>
            <person name="Wu J."/>
            <person name="Zeller M."/>
            <person name="Oakes M."/>
            <person name="Baldi P."/>
            <person name="Sandmeyer S."/>
        </authorList>
    </citation>
    <scope>NUCLEOTIDE SEQUENCE [LARGE SCALE GENOMIC DNA]</scope>
    <source>
        <strain evidence="2">CLIB89(W29)</strain>
    </source>
</reference>
<gene>
    <name evidence="1" type="ORF">YALI1_F05900g</name>
</gene>
<dbReference type="AlphaFoldDB" id="A0A1D8NLV6"/>
<evidence type="ECO:0000313" key="2">
    <source>
        <dbReference type="Proteomes" id="UP000182444"/>
    </source>
</evidence>
<name>A0A1D8NLV6_YARLL</name>
<protein>
    <submittedName>
        <fullName evidence="1">Uncharacterized protein</fullName>
    </submittedName>
</protein>